<dbReference type="AlphaFoldDB" id="A0A2W5PB40"/>
<feature type="domain" description="Thioredoxin" evidence="5">
    <location>
        <begin position="29"/>
        <end position="208"/>
    </location>
</feature>
<keyword evidence="4" id="KW-0676">Redox-active center</keyword>
<dbReference type="PANTHER" id="PTHR13887:SF14">
    <property type="entry name" value="DISULFIDE BOND FORMATION PROTEIN D"/>
    <property type="match status" value="1"/>
</dbReference>
<dbReference type="SUPFAM" id="SSF52833">
    <property type="entry name" value="Thioredoxin-like"/>
    <property type="match status" value="1"/>
</dbReference>
<protein>
    <submittedName>
        <fullName evidence="6">Disulfide bond formation protein DsbA</fullName>
    </submittedName>
</protein>
<dbReference type="GO" id="GO:0016491">
    <property type="term" value="F:oxidoreductase activity"/>
    <property type="evidence" value="ECO:0007669"/>
    <property type="project" value="UniProtKB-KW"/>
</dbReference>
<keyword evidence="3" id="KW-1015">Disulfide bond</keyword>
<proteinExistence type="predicted"/>
<accession>A0A2W5PB40</accession>
<organism evidence="6 7">
    <name type="scientific">Sphingomonas taxi</name>
    <dbReference type="NCBI Taxonomy" id="1549858"/>
    <lineage>
        <taxon>Bacteria</taxon>
        <taxon>Pseudomonadati</taxon>
        <taxon>Pseudomonadota</taxon>
        <taxon>Alphaproteobacteria</taxon>
        <taxon>Sphingomonadales</taxon>
        <taxon>Sphingomonadaceae</taxon>
        <taxon>Sphingomonas</taxon>
    </lineage>
</organism>
<evidence type="ECO:0000313" key="6">
    <source>
        <dbReference type="EMBL" id="PZQ63021.1"/>
    </source>
</evidence>
<evidence type="ECO:0000256" key="4">
    <source>
        <dbReference type="ARBA" id="ARBA00023284"/>
    </source>
</evidence>
<dbReference type="Pfam" id="PF01323">
    <property type="entry name" value="DSBA"/>
    <property type="match status" value="1"/>
</dbReference>
<dbReference type="InterPro" id="IPR036249">
    <property type="entry name" value="Thioredoxin-like_sf"/>
</dbReference>
<evidence type="ECO:0000256" key="3">
    <source>
        <dbReference type="ARBA" id="ARBA00023157"/>
    </source>
</evidence>
<dbReference type="Gene3D" id="3.40.30.10">
    <property type="entry name" value="Glutaredoxin"/>
    <property type="match status" value="1"/>
</dbReference>
<evidence type="ECO:0000259" key="5">
    <source>
        <dbReference type="PROSITE" id="PS51352"/>
    </source>
</evidence>
<gene>
    <name evidence="6" type="ORF">DI544_02255</name>
</gene>
<evidence type="ECO:0000256" key="1">
    <source>
        <dbReference type="ARBA" id="ARBA00022729"/>
    </source>
</evidence>
<name>A0A2W5PB40_9SPHN</name>
<keyword evidence="2" id="KW-0560">Oxidoreductase</keyword>
<dbReference type="PANTHER" id="PTHR13887">
    <property type="entry name" value="GLUTATHIONE S-TRANSFERASE KAPPA"/>
    <property type="match status" value="1"/>
</dbReference>
<reference evidence="6 7" key="1">
    <citation type="submission" date="2017-08" db="EMBL/GenBank/DDBJ databases">
        <title>Infants hospitalized years apart are colonized by the same room-sourced microbial strains.</title>
        <authorList>
            <person name="Brooks B."/>
            <person name="Olm M.R."/>
            <person name="Firek B.A."/>
            <person name="Baker R."/>
            <person name="Thomas B.C."/>
            <person name="Morowitz M.J."/>
            <person name="Banfield J.F."/>
        </authorList>
    </citation>
    <scope>NUCLEOTIDE SEQUENCE [LARGE SCALE GENOMIC DNA]</scope>
    <source>
        <strain evidence="6">S2_005_001_R1_22</strain>
    </source>
</reference>
<dbReference type="Proteomes" id="UP000249229">
    <property type="component" value="Unassembled WGS sequence"/>
</dbReference>
<sequence>MALARRHVLQLGGVVVAGWAAGKLLKRAAPIGRDVRGSGMVAAILDDKGPADGPATASLRLAVFSDYRCPACRRAFPALDAALRDDGDVRILYKDWPIFGASSERAARVALASAAQGIYPAVHRRLMTDGRRIDDAVLRDVVTDAGGDWARADDASRAPEIAARLRSTAREAAAIGLPGTPTYLAGSLLVVGAIDRDDFARLFARARAAA</sequence>
<dbReference type="EMBL" id="QFQI01000001">
    <property type="protein sequence ID" value="PZQ63021.1"/>
    <property type="molecule type" value="Genomic_DNA"/>
</dbReference>
<evidence type="ECO:0000313" key="7">
    <source>
        <dbReference type="Proteomes" id="UP000249229"/>
    </source>
</evidence>
<dbReference type="InterPro" id="IPR013766">
    <property type="entry name" value="Thioredoxin_domain"/>
</dbReference>
<dbReference type="PROSITE" id="PS51352">
    <property type="entry name" value="THIOREDOXIN_2"/>
    <property type="match status" value="1"/>
</dbReference>
<evidence type="ECO:0000256" key="2">
    <source>
        <dbReference type="ARBA" id="ARBA00023002"/>
    </source>
</evidence>
<keyword evidence="1" id="KW-0732">Signal</keyword>
<dbReference type="InterPro" id="IPR001853">
    <property type="entry name" value="DSBA-like_thioredoxin_dom"/>
</dbReference>
<comment type="caution">
    <text evidence="6">The sequence shown here is derived from an EMBL/GenBank/DDBJ whole genome shotgun (WGS) entry which is preliminary data.</text>
</comment>